<dbReference type="Proteomes" id="UP000887013">
    <property type="component" value="Unassembled WGS sequence"/>
</dbReference>
<proteinExistence type="predicted"/>
<comment type="caution">
    <text evidence="1">The sequence shown here is derived from an EMBL/GenBank/DDBJ whole genome shotgun (WGS) entry which is preliminary data.</text>
</comment>
<dbReference type="EMBL" id="BMAW01079121">
    <property type="protein sequence ID" value="GFU14058.1"/>
    <property type="molecule type" value="Genomic_DNA"/>
</dbReference>
<evidence type="ECO:0000313" key="1">
    <source>
        <dbReference type="EMBL" id="GFU14058.1"/>
    </source>
</evidence>
<dbReference type="AlphaFoldDB" id="A0A8X6UFG2"/>
<keyword evidence="2" id="KW-1185">Reference proteome</keyword>
<organism evidence="1 2">
    <name type="scientific">Nephila pilipes</name>
    <name type="common">Giant wood spider</name>
    <name type="synonym">Nephila maculata</name>
    <dbReference type="NCBI Taxonomy" id="299642"/>
    <lineage>
        <taxon>Eukaryota</taxon>
        <taxon>Metazoa</taxon>
        <taxon>Ecdysozoa</taxon>
        <taxon>Arthropoda</taxon>
        <taxon>Chelicerata</taxon>
        <taxon>Arachnida</taxon>
        <taxon>Araneae</taxon>
        <taxon>Araneomorphae</taxon>
        <taxon>Entelegynae</taxon>
        <taxon>Araneoidea</taxon>
        <taxon>Nephilidae</taxon>
        <taxon>Nephila</taxon>
    </lineage>
</organism>
<gene>
    <name evidence="1" type="ORF">NPIL_69061</name>
</gene>
<reference evidence="1" key="1">
    <citation type="submission" date="2020-08" db="EMBL/GenBank/DDBJ databases">
        <title>Multicomponent nature underlies the extraordinary mechanical properties of spider dragline silk.</title>
        <authorList>
            <person name="Kono N."/>
            <person name="Nakamura H."/>
            <person name="Mori M."/>
            <person name="Yoshida Y."/>
            <person name="Ohtoshi R."/>
            <person name="Malay A.D."/>
            <person name="Moran D.A.P."/>
            <person name="Tomita M."/>
            <person name="Numata K."/>
            <person name="Arakawa K."/>
        </authorList>
    </citation>
    <scope>NUCLEOTIDE SEQUENCE</scope>
</reference>
<accession>A0A8X6UFG2</accession>
<protein>
    <submittedName>
        <fullName evidence="1">Uncharacterized protein</fullName>
    </submittedName>
</protein>
<feature type="non-terminal residue" evidence="1">
    <location>
        <position position="1"/>
    </location>
</feature>
<sequence length="95" mass="10644">MRSSVGAICGIVSKIKKICRLQKGFLNGDDIWAMINNKLLEFWQVAEDAIRVPNKSEVAIAIAWSRSSKISFTCGLRRFSSVSVREEEGSFCDMI</sequence>
<name>A0A8X6UFG2_NEPPI</name>
<evidence type="ECO:0000313" key="2">
    <source>
        <dbReference type="Proteomes" id="UP000887013"/>
    </source>
</evidence>